<protein>
    <recommendedName>
        <fullName evidence="3">STAS domain-containing protein</fullName>
    </recommendedName>
</protein>
<organism evidence="1 2">
    <name type="scientific">Nocardioides islandensis</name>
    <dbReference type="NCBI Taxonomy" id="433663"/>
    <lineage>
        <taxon>Bacteria</taxon>
        <taxon>Bacillati</taxon>
        <taxon>Actinomycetota</taxon>
        <taxon>Actinomycetes</taxon>
        <taxon>Propionibacteriales</taxon>
        <taxon>Nocardioidaceae</taxon>
        <taxon>Nocardioides</taxon>
    </lineage>
</organism>
<dbReference type="AlphaFoldDB" id="A0A930VGM3"/>
<dbReference type="Proteomes" id="UP000640489">
    <property type="component" value="Unassembled WGS sequence"/>
</dbReference>
<dbReference type="InterPro" id="IPR036513">
    <property type="entry name" value="STAS_dom_sf"/>
</dbReference>
<dbReference type="SUPFAM" id="SSF52091">
    <property type="entry name" value="SpoIIaa-like"/>
    <property type="match status" value="1"/>
</dbReference>
<name>A0A930VGM3_9ACTN</name>
<dbReference type="RefSeq" id="WP_194707610.1">
    <property type="nucleotide sequence ID" value="NZ_JADKPN010000009.1"/>
</dbReference>
<comment type="caution">
    <text evidence="1">The sequence shown here is derived from an EMBL/GenBank/DDBJ whole genome shotgun (WGS) entry which is preliminary data.</text>
</comment>
<keyword evidence="2" id="KW-1185">Reference proteome</keyword>
<evidence type="ECO:0000313" key="2">
    <source>
        <dbReference type="Proteomes" id="UP000640489"/>
    </source>
</evidence>
<reference evidence="1" key="1">
    <citation type="submission" date="2020-11" db="EMBL/GenBank/DDBJ databases">
        <title>Nocardioides sp. nov., isolated from Soil of Cynanchum wilfordii Hemsley rhizosphere.</title>
        <authorList>
            <person name="Lee J.-S."/>
            <person name="Suh M.K."/>
            <person name="Kim J.-S."/>
        </authorList>
    </citation>
    <scope>NUCLEOTIDE SEQUENCE</scope>
    <source>
        <strain evidence="1">KCTC 19275</strain>
    </source>
</reference>
<proteinExistence type="predicted"/>
<evidence type="ECO:0000313" key="1">
    <source>
        <dbReference type="EMBL" id="MBF4764420.1"/>
    </source>
</evidence>
<accession>A0A930VGM3</accession>
<evidence type="ECO:0008006" key="3">
    <source>
        <dbReference type="Google" id="ProtNLM"/>
    </source>
</evidence>
<sequence>MEDCSHNFATHDERERPTRAEALVQLGAITFAGALKDLEFTLTDRRVDGMSTLAVDMTRVRDLAPATEAALRWISWCAQARGITFELQNTSPRVVERLQLAGLTSGACSRRTGPVPS</sequence>
<dbReference type="EMBL" id="JADKPN010000009">
    <property type="protein sequence ID" value="MBF4764420.1"/>
    <property type="molecule type" value="Genomic_DNA"/>
</dbReference>
<gene>
    <name evidence="1" type="ORF">ISU07_14905</name>
</gene>